<dbReference type="CDD" id="cd02553">
    <property type="entry name" value="PseudoU_synth_RsuA"/>
    <property type="match status" value="1"/>
</dbReference>
<dbReference type="InterPro" id="IPR018496">
    <property type="entry name" value="PsdUridine_synth_RsuA/RluB_CS"/>
</dbReference>
<proteinExistence type="inferred from homology"/>
<dbReference type="InterPro" id="IPR036986">
    <property type="entry name" value="S4_RNA-bd_sf"/>
</dbReference>
<dbReference type="InterPro" id="IPR042092">
    <property type="entry name" value="PsdUridine_s_RsuA/RluB/E/F_cat"/>
</dbReference>
<dbReference type="Proteomes" id="UP000198806">
    <property type="component" value="Unassembled WGS sequence"/>
</dbReference>
<name>A0A1I5H353_9FIRM</name>
<evidence type="ECO:0000256" key="2">
    <source>
        <dbReference type="ARBA" id="ARBA00022884"/>
    </source>
</evidence>
<dbReference type="InterPro" id="IPR020103">
    <property type="entry name" value="PsdUridine_synth_cat_dom_sf"/>
</dbReference>
<dbReference type="PROSITE" id="PS01149">
    <property type="entry name" value="PSI_RSU"/>
    <property type="match status" value="1"/>
</dbReference>
<gene>
    <name evidence="7" type="ORF">SAMN04489757_12522</name>
</gene>
<dbReference type="InterPro" id="IPR006145">
    <property type="entry name" value="PsdUridine_synth_RsuA/RluA"/>
</dbReference>
<dbReference type="FunFam" id="3.30.70.1560:FF:000001">
    <property type="entry name" value="Pseudouridine synthase"/>
    <property type="match status" value="1"/>
</dbReference>
<dbReference type="CDD" id="cd00165">
    <property type="entry name" value="S4"/>
    <property type="match status" value="1"/>
</dbReference>
<reference evidence="7 8" key="1">
    <citation type="submission" date="2016-10" db="EMBL/GenBank/DDBJ databases">
        <authorList>
            <person name="de Groot N.N."/>
        </authorList>
    </citation>
    <scope>NUCLEOTIDE SEQUENCE [LARGE SCALE GENOMIC DNA]</scope>
    <source>
        <strain evidence="7 8">DSM 1283</strain>
    </source>
</reference>
<evidence type="ECO:0000256" key="1">
    <source>
        <dbReference type="ARBA" id="ARBA00008348"/>
    </source>
</evidence>
<evidence type="ECO:0000313" key="8">
    <source>
        <dbReference type="Proteomes" id="UP000198806"/>
    </source>
</evidence>
<dbReference type="PANTHER" id="PTHR47683:SF4">
    <property type="entry name" value="PSEUDOURIDINE SYNTHASE"/>
    <property type="match status" value="1"/>
</dbReference>
<dbReference type="SMART" id="SM00363">
    <property type="entry name" value="S4"/>
    <property type="match status" value="1"/>
</dbReference>
<dbReference type="OrthoDB" id="9807213at2"/>
<dbReference type="EC" id="5.4.99.-" evidence="5"/>
<dbReference type="PANTHER" id="PTHR47683">
    <property type="entry name" value="PSEUDOURIDINE SYNTHASE FAMILY PROTEIN-RELATED"/>
    <property type="match status" value="1"/>
</dbReference>
<evidence type="ECO:0000259" key="6">
    <source>
        <dbReference type="SMART" id="SM00363"/>
    </source>
</evidence>
<evidence type="ECO:0000313" key="7">
    <source>
        <dbReference type="EMBL" id="SFO42637.1"/>
    </source>
</evidence>
<keyword evidence="2 4" id="KW-0694">RNA-binding</keyword>
<dbReference type="Pfam" id="PF00849">
    <property type="entry name" value="PseudoU_synth_2"/>
    <property type="match status" value="1"/>
</dbReference>
<protein>
    <recommendedName>
        <fullName evidence="5">Pseudouridine synthase</fullName>
        <ecNumber evidence="5">5.4.99.-</ecNumber>
    </recommendedName>
</protein>
<keyword evidence="8" id="KW-1185">Reference proteome</keyword>
<dbReference type="Gene3D" id="3.30.70.580">
    <property type="entry name" value="Pseudouridine synthase I, catalytic domain, N-terminal subdomain"/>
    <property type="match status" value="1"/>
</dbReference>
<dbReference type="InterPro" id="IPR000748">
    <property type="entry name" value="PsdUridine_synth_RsuA/RluB/E/F"/>
</dbReference>
<dbReference type="SUPFAM" id="SSF55174">
    <property type="entry name" value="Alpha-L RNA-binding motif"/>
    <property type="match status" value="1"/>
</dbReference>
<dbReference type="NCBIfam" id="TIGR00093">
    <property type="entry name" value="pseudouridine synthase"/>
    <property type="match status" value="1"/>
</dbReference>
<evidence type="ECO:0000256" key="5">
    <source>
        <dbReference type="RuleBase" id="RU003887"/>
    </source>
</evidence>
<dbReference type="Pfam" id="PF01479">
    <property type="entry name" value="S4"/>
    <property type="match status" value="1"/>
</dbReference>
<dbReference type="RefSeq" id="WP_091687439.1">
    <property type="nucleotide sequence ID" value="NZ_BAABFM010000082.1"/>
</dbReference>
<dbReference type="SUPFAM" id="SSF55120">
    <property type="entry name" value="Pseudouridine synthase"/>
    <property type="match status" value="1"/>
</dbReference>
<dbReference type="Gene3D" id="3.10.290.10">
    <property type="entry name" value="RNA-binding S4 domain"/>
    <property type="match status" value="1"/>
</dbReference>
<dbReference type="GO" id="GO:0005829">
    <property type="term" value="C:cytosol"/>
    <property type="evidence" value="ECO:0007669"/>
    <property type="project" value="UniProtKB-ARBA"/>
</dbReference>
<dbReference type="InterPro" id="IPR050343">
    <property type="entry name" value="RsuA_PseudoU_synthase"/>
</dbReference>
<sequence>MGNTVRLDKYLTDMGVGSRSEVKTYIRKGRVQVDGQVVKEPDLKISTTDTQVLFDNSILQYEEFVYYMLNKPAGVVSATTDNLCTTVVELIKEADNKDIFPVGRLDKDTEGLLLITNDGELSHQLLSPRKHVAKVYYAKVKGYVTEEDVQLFEKGIKINDEFTTLPSTLNIIKSDEISDIELTIYEGKFHQVKRMFLAIGKEVIYLKRLSMGSLKLDETLVPGEYRKLTQEEVNSLKNS</sequence>
<dbReference type="PROSITE" id="PS50889">
    <property type="entry name" value="S4"/>
    <property type="match status" value="1"/>
</dbReference>
<accession>A0A1I5H353</accession>
<dbReference type="STRING" id="1527.SAMN04489757_12522"/>
<evidence type="ECO:0000256" key="4">
    <source>
        <dbReference type="PROSITE-ProRule" id="PRU00182"/>
    </source>
</evidence>
<dbReference type="Gene3D" id="3.30.70.1560">
    <property type="entry name" value="Alpha-L RNA-binding motif"/>
    <property type="match status" value="1"/>
</dbReference>
<dbReference type="InterPro" id="IPR002942">
    <property type="entry name" value="S4_RNA-bd"/>
</dbReference>
<dbReference type="AlphaFoldDB" id="A0A1I5H353"/>
<evidence type="ECO:0000256" key="3">
    <source>
        <dbReference type="ARBA" id="ARBA00023235"/>
    </source>
</evidence>
<dbReference type="GO" id="GO:0000455">
    <property type="term" value="P:enzyme-directed rRNA pseudouridine synthesis"/>
    <property type="evidence" value="ECO:0007669"/>
    <property type="project" value="UniProtKB-ARBA"/>
</dbReference>
<dbReference type="InterPro" id="IPR020094">
    <property type="entry name" value="TruA/RsuA/RluB/E/F_N"/>
</dbReference>
<dbReference type="EMBL" id="FOWD01000025">
    <property type="protein sequence ID" value="SFO42637.1"/>
    <property type="molecule type" value="Genomic_DNA"/>
</dbReference>
<organism evidence="7 8">
    <name type="scientific">Anaerocolumna aminovalerica</name>
    <dbReference type="NCBI Taxonomy" id="1527"/>
    <lineage>
        <taxon>Bacteria</taxon>
        <taxon>Bacillati</taxon>
        <taxon>Bacillota</taxon>
        <taxon>Clostridia</taxon>
        <taxon>Lachnospirales</taxon>
        <taxon>Lachnospiraceae</taxon>
        <taxon>Anaerocolumna</taxon>
    </lineage>
</organism>
<dbReference type="GO" id="GO:0003723">
    <property type="term" value="F:RNA binding"/>
    <property type="evidence" value="ECO:0007669"/>
    <property type="project" value="UniProtKB-KW"/>
</dbReference>
<keyword evidence="3 5" id="KW-0413">Isomerase</keyword>
<feature type="domain" description="RNA-binding S4" evidence="6">
    <location>
        <begin position="5"/>
        <end position="63"/>
    </location>
</feature>
<comment type="similarity">
    <text evidence="1 5">Belongs to the pseudouridine synthase RsuA family.</text>
</comment>
<dbReference type="GO" id="GO:0120159">
    <property type="term" value="F:rRNA pseudouridine synthase activity"/>
    <property type="evidence" value="ECO:0007669"/>
    <property type="project" value="UniProtKB-ARBA"/>
</dbReference>